<keyword evidence="3" id="KW-0547">Nucleotide-binding</keyword>
<dbReference type="Proteomes" id="UP000463224">
    <property type="component" value="Unassembled WGS sequence"/>
</dbReference>
<proteinExistence type="inferred from homology"/>
<dbReference type="InterPro" id="IPR002173">
    <property type="entry name" value="Carboh/pur_kinase_PfkB_CS"/>
</dbReference>
<keyword evidence="8" id="KW-1185">Reference proteome</keyword>
<sequence length="306" mass="32342">MILCCGEALIDMLPRPGDDGVSAYVPHPGGAIFNTAVALGRLGVAAGFFSGLSTDLFGDLLDDALRASHVDTRHIRRSGRPTTLAFVTLDDGQAHYLFYDENSAGRMLEVNDLPVLGDEVEALHFGAISLIPEPCGSTYEALMVRERDRRVIMLDPNIRPGFITDPRLHRTRIRRMVSMSDIVKLSDEDLVWLTGGGDDGAARSLLDLGAGLVVVTHGEAGASGHVGNRKIVVPARRLTVADTVGAGDTFNAGLLAFLSEHELLSKSALAGIGDDALEGALALAARAAAVTVSRTGADPPWRAELG</sequence>
<keyword evidence="5" id="KW-0067">ATP-binding</keyword>
<comment type="similarity">
    <text evidence="1">Belongs to the carbohydrate kinase PfkB family.</text>
</comment>
<evidence type="ECO:0000256" key="3">
    <source>
        <dbReference type="ARBA" id="ARBA00022741"/>
    </source>
</evidence>
<comment type="caution">
    <text evidence="7">The sequence shown here is derived from an EMBL/GenBank/DDBJ whole genome shotgun (WGS) entry which is preliminary data.</text>
</comment>
<dbReference type="InterPro" id="IPR011611">
    <property type="entry name" value="PfkB_dom"/>
</dbReference>
<dbReference type="InterPro" id="IPR050306">
    <property type="entry name" value="PfkB_Carbo_kinase"/>
</dbReference>
<evidence type="ECO:0000313" key="8">
    <source>
        <dbReference type="Proteomes" id="UP000463224"/>
    </source>
</evidence>
<dbReference type="InterPro" id="IPR029056">
    <property type="entry name" value="Ribokinase-like"/>
</dbReference>
<name>A0A844QKK7_9HYPH</name>
<dbReference type="Pfam" id="PF00294">
    <property type="entry name" value="PfkB"/>
    <property type="match status" value="1"/>
</dbReference>
<dbReference type="PANTHER" id="PTHR43085">
    <property type="entry name" value="HEXOKINASE FAMILY MEMBER"/>
    <property type="match status" value="1"/>
</dbReference>
<evidence type="ECO:0000259" key="6">
    <source>
        <dbReference type="Pfam" id="PF00294"/>
    </source>
</evidence>
<dbReference type="EMBL" id="WPHG01000008">
    <property type="protein sequence ID" value="MVA99807.1"/>
    <property type="molecule type" value="Genomic_DNA"/>
</dbReference>
<dbReference type="PANTHER" id="PTHR43085:SF1">
    <property type="entry name" value="PSEUDOURIDINE KINASE-RELATED"/>
    <property type="match status" value="1"/>
</dbReference>
<dbReference type="CDD" id="cd01167">
    <property type="entry name" value="bac_FRK"/>
    <property type="match status" value="1"/>
</dbReference>
<dbReference type="SUPFAM" id="SSF53613">
    <property type="entry name" value="Ribokinase-like"/>
    <property type="match status" value="1"/>
</dbReference>
<protein>
    <submittedName>
        <fullName evidence="7">Carbohydrate kinase</fullName>
    </submittedName>
</protein>
<reference evidence="7 8" key="1">
    <citation type="submission" date="2019-12" db="EMBL/GenBank/DDBJ databases">
        <title>Nitratireductor arenosus sp. nov., Isolated from sea sand, Jeju island, South Korea.</title>
        <authorList>
            <person name="Kim W."/>
        </authorList>
    </citation>
    <scope>NUCLEOTIDE SEQUENCE [LARGE SCALE GENOMIC DNA]</scope>
    <source>
        <strain evidence="7 8">CAU 1489</strain>
    </source>
</reference>
<dbReference type="AlphaFoldDB" id="A0A844QKK7"/>
<dbReference type="RefSeq" id="WP_156715397.1">
    <property type="nucleotide sequence ID" value="NZ_WPHG01000008.1"/>
</dbReference>
<accession>A0A844QKK7</accession>
<keyword evidence="2" id="KW-0808">Transferase</keyword>
<evidence type="ECO:0000313" key="7">
    <source>
        <dbReference type="EMBL" id="MVA99807.1"/>
    </source>
</evidence>
<dbReference type="PROSITE" id="PS00584">
    <property type="entry name" value="PFKB_KINASES_2"/>
    <property type="match status" value="1"/>
</dbReference>
<dbReference type="GO" id="GO:0005524">
    <property type="term" value="F:ATP binding"/>
    <property type="evidence" value="ECO:0007669"/>
    <property type="project" value="UniProtKB-KW"/>
</dbReference>
<feature type="domain" description="Carbohydrate kinase PfkB" evidence="6">
    <location>
        <begin position="2"/>
        <end position="301"/>
    </location>
</feature>
<evidence type="ECO:0000256" key="1">
    <source>
        <dbReference type="ARBA" id="ARBA00010688"/>
    </source>
</evidence>
<dbReference type="Gene3D" id="3.40.1190.20">
    <property type="match status" value="1"/>
</dbReference>
<evidence type="ECO:0000256" key="5">
    <source>
        <dbReference type="ARBA" id="ARBA00022840"/>
    </source>
</evidence>
<gene>
    <name evidence="7" type="ORF">GN330_21365</name>
</gene>
<evidence type="ECO:0000256" key="4">
    <source>
        <dbReference type="ARBA" id="ARBA00022777"/>
    </source>
</evidence>
<keyword evidence="4 7" id="KW-0418">Kinase</keyword>
<organism evidence="7 8">
    <name type="scientific">Nitratireductor arenosus</name>
    <dbReference type="NCBI Taxonomy" id="2682096"/>
    <lineage>
        <taxon>Bacteria</taxon>
        <taxon>Pseudomonadati</taxon>
        <taxon>Pseudomonadota</taxon>
        <taxon>Alphaproteobacteria</taxon>
        <taxon>Hyphomicrobiales</taxon>
        <taxon>Phyllobacteriaceae</taxon>
        <taxon>Nitratireductor</taxon>
    </lineage>
</organism>
<evidence type="ECO:0000256" key="2">
    <source>
        <dbReference type="ARBA" id="ARBA00022679"/>
    </source>
</evidence>
<dbReference type="GO" id="GO:0016301">
    <property type="term" value="F:kinase activity"/>
    <property type="evidence" value="ECO:0007669"/>
    <property type="project" value="UniProtKB-KW"/>
</dbReference>